<keyword evidence="3" id="KW-1185">Reference proteome</keyword>
<name>A0ABQ8M4M7_LABRO</name>
<comment type="caution">
    <text evidence="2">The sequence shown here is derived from an EMBL/GenBank/DDBJ whole genome shotgun (WGS) entry which is preliminary data.</text>
</comment>
<feature type="region of interest" description="Disordered" evidence="1">
    <location>
        <begin position="19"/>
        <end position="45"/>
    </location>
</feature>
<dbReference type="Proteomes" id="UP000830375">
    <property type="component" value="Unassembled WGS sequence"/>
</dbReference>
<accession>A0ABQ8M4M7</accession>
<organism evidence="2 3">
    <name type="scientific">Labeo rohita</name>
    <name type="common">Indian major carp</name>
    <name type="synonym">Cyprinus rohita</name>
    <dbReference type="NCBI Taxonomy" id="84645"/>
    <lineage>
        <taxon>Eukaryota</taxon>
        <taxon>Metazoa</taxon>
        <taxon>Chordata</taxon>
        <taxon>Craniata</taxon>
        <taxon>Vertebrata</taxon>
        <taxon>Euteleostomi</taxon>
        <taxon>Actinopterygii</taxon>
        <taxon>Neopterygii</taxon>
        <taxon>Teleostei</taxon>
        <taxon>Ostariophysi</taxon>
        <taxon>Cypriniformes</taxon>
        <taxon>Cyprinidae</taxon>
        <taxon>Labeoninae</taxon>
        <taxon>Labeonini</taxon>
        <taxon>Labeo</taxon>
    </lineage>
</organism>
<evidence type="ECO:0000313" key="2">
    <source>
        <dbReference type="EMBL" id="KAI2657849.1"/>
    </source>
</evidence>
<proteinExistence type="predicted"/>
<gene>
    <name evidence="2" type="ORF">H4Q32_009262</name>
</gene>
<dbReference type="PANTHER" id="PTHR33332">
    <property type="entry name" value="REVERSE TRANSCRIPTASE DOMAIN-CONTAINING PROTEIN"/>
    <property type="match status" value="1"/>
</dbReference>
<feature type="compositionally biased region" description="Basic and acidic residues" evidence="1">
    <location>
        <begin position="22"/>
        <end position="45"/>
    </location>
</feature>
<evidence type="ECO:0000313" key="3">
    <source>
        <dbReference type="Proteomes" id="UP000830375"/>
    </source>
</evidence>
<reference evidence="2 3" key="1">
    <citation type="submission" date="2022-01" db="EMBL/GenBank/DDBJ databases">
        <title>A high-quality chromosome-level genome assembly of rohu carp, Labeo rohita.</title>
        <authorList>
            <person name="Arick M.A. II"/>
            <person name="Hsu C.-Y."/>
            <person name="Magbanua Z."/>
            <person name="Pechanova O."/>
            <person name="Grover C."/>
            <person name="Miller E."/>
            <person name="Thrash A."/>
            <person name="Ezzel L."/>
            <person name="Alam S."/>
            <person name="Benzie J."/>
            <person name="Hamilton M."/>
            <person name="Karsi A."/>
            <person name="Lawrence M.L."/>
            <person name="Peterson D.G."/>
        </authorList>
    </citation>
    <scope>NUCLEOTIDE SEQUENCE [LARGE SCALE GENOMIC DNA]</scope>
    <source>
        <strain evidence="3">BAU-BD-2019</strain>
        <tissue evidence="2">Blood</tissue>
    </source>
</reference>
<dbReference type="EMBL" id="JACTAM010000013">
    <property type="protein sequence ID" value="KAI2657849.1"/>
    <property type="molecule type" value="Genomic_DNA"/>
</dbReference>
<sequence>MTYFFHTVLAIFKLSKYRPQGKTKEREKKKEEKKREKDTDKGNKPVVFEKERGRGWVALSESGERVTERAECCAFSSVEIWAWMNNNFLQLNSSKTEAILIGSPHQIRTSTINCITFSGQHIPLSPVVTNLGVRFDPHLTFEAHIKRLCKTSFHHLRNIARLRPTLTLRDAEKLVHAFVSSRLDYCNALLIGIPNKSIQKLQHVQNCAARILMRVRKYEHITPILQSLHWLPISARIEYKVSLLTHQCIHGDAPMYLKELLIPQTSVRSLCSTSTHRLLPLLYSCPSLMECPP</sequence>
<protein>
    <submittedName>
        <fullName evidence="2">Protein angel</fullName>
    </submittedName>
</protein>
<evidence type="ECO:0000256" key="1">
    <source>
        <dbReference type="SAM" id="MobiDB-lite"/>
    </source>
</evidence>